<name>A0ABV6RN29_9GAMM</name>
<feature type="signal peptide" evidence="1">
    <location>
        <begin position="1"/>
        <end position="31"/>
    </location>
</feature>
<organism evidence="2 3">
    <name type="scientific">Lysobacter korlensis</name>
    <dbReference type="NCBI Taxonomy" id="553636"/>
    <lineage>
        <taxon>Bacteria</taxon>
        <taxon>Pseudomonadati</taxon>
        <taxon>Pseudomonadota</taxon>
        <taxon>Gammaproteobacteria</taxon>
        <taxon>Lysobacterales</taxon>
        <taxon>Lysobacteraceae</taxon>
        <taxon>Lysobacter</taxon>
    </lineage>
</organism>
<sequence>MTRTTRRMGIGSSILALTTASVLALGGVAHADYIQDTIADNGIGLSLVAGSTTAGTAAIKVLNQNTKDDGDSVNQCNLAGKVDALILDIKPPAGVTADPARLTITACDTQYPVKFTASATAESGNVTALVVQKPAGEFLNEVSIPITIVKPNTKPTVSITGVTAGTEYKSNAVPTPGCTFTDTEDGTGPATMQVSNPPANGLGSHTVTCDYTDKGGLAADRKTVTYTVVAANTKPSVGVTGVTAGSKYEIGEVPPAICEITDAEDSNDTAPAVLSGSLVHGLGQQTATCDYTDQGGLKADTASVTYTIVDTGKPTIEGKTDPGAPTGLNGWYNSSVDVKFTCADTGSGIDSCTGDTTLGNGANQSVTGTAKDFAGNTSTDTVSGINVDSLKPTIDGATDPGAPTGANGWYNSSVDVKFTCADTGSGIDSCTGDTTLGDGANQSVTGTATDLAGNTATDTVSGINVDSVKPTIVGKLDPAAADGANGWYTSDVKVSFACADTGSGIATCTGDETLGEGAGQSVSGTATDVAGNTTTGTVSNIHIDKTAPGGIVVSGVSSYMFGSGSGVASCTATDAGSGIASCVVTGFGATTVGSHTAVATATDVAGLTSTKTVSYTVTPWKATGFYSPVDMGGVVNTVKGGSTVPLKFEVFGATEFTSTAVVKSFTQKQFTCSSGAVVDEIEVVSTGKTELRYDAVAGQFIQNWQTPKSAGVCYLVNMTLQDGTSLVASFKLK</sequence>
<proteinExistence type="predicted"/>
<evidence type="ECO:0000313" key="3">
    <source>
        <dbReference type="Proteomes" id="UP001589896"/>
    </source>
</evidence>
<dbReference type="EMBL" id="JBHLTG010000002">
    <property type="protein sequence ID" value="MFC0678392.1"/>
    <property type="molecule type" value="Genomic_DNA"/>
</dbReference>
<evidence type="ECO:0000256" key="1">
    <source>
        <dbReference type="SAM" id="SignalP"/>
    </source>
</evidence>
<gene>
    <name evidence="2" type="ORF">ACFFGH_11135</name>
</gene>
<feature type="chain" id="PRO_5045061562" evidence="1">
    <location>
        <begin position="32"/>
        <end position="733"/>
    </location>
</feature>
<protein>
    <submittedName>
        <fullName evidence="2">PxKF domain-containing protein</fullName>
    </submittedName>
</protein>
<accession>A0ABV6RN29</accession>
<dbReference type="Proteomes" id="UP001589896">
    <property type="component" value="Unassembled WGS sequence"/>
</dbReference>
<dbReference type="NCBIfam" id="NF038114">
    <property type="entry name" value="rightmost"/>
    <property type="match status" value="1"/>
</dbReference>
<dbReference type="RefSeq" id="WP_386668205.1">
    <property type="nucleotide sequence ID" value="NZ_JBHLTG010000002.1"/>
</dbReference>
<keyword evidence="3" id="KW-1185">Reference proteome</keyword>
<comment type="caution">
    <text evidence="2">The sequence shown here is derived from an EMBL/GenBank/DDBJ whole genome shotgun (WGS) entry which is preliminary data.</text>
</comment>
<reference evidence="2 3" key="1">
    <citation type="submission" date="2024-09" db="EMBL/GenBank/DDBJ databases">
        <authorList>
            <person name="Sun Q."/>
            <person name="Mori K."/>
        </authorList>
    </citation>
    <scope>NUCLEOTIDE SEQUENCE [LARGE SCALE GENOMIC DNA]</scope>
    <source>
        <strain evidence="2 3">KCTC 23076</strain>
    </source>
</reference>
<evidence type="ECO:0000313" key="2">
    <source>
        <dbReference type="EMBL" id="MFC0678392.1"/>
    </source>
</evidence>
<keyword evidence="1" id="KW-0732">Signal</keyword>